<gene>
    <name evidence="1" type="ORF">Edafosvirus24_3</name>
</gene>
<proteinExistence type="predicted"/>
<accession>A0A3G4ZUU5</accession>
<organism evidence="1">
    <name type="scientific">Edafosvirus sp</name>
    <dbReference type="NCBI Taxonomy" id="2487765"/>
    <lineage>
        <taxon>Viruses</taxon>
        <taxon>Varidnaviria</taxon>
        <taxon>Bamfordvirae</taxon>
        <taxon>Nucleocytoviricota</taxon>
        <taxon>Megaviricetes</taxon>
        <taxon>Imitervirales</taxon>
        <taxon>Mimiviridae</taxon>
        <taxon>Klosneuvirinae</taxon>
    </lineage>
</organism>
<evidence type="ECO:0000313" key="1">
    <source>
        <dbReference type="EMBL" id="AYV78677.1"/>
    </source>
</evidence>
<name>A0A3G4ZUU5_9VIRU</name>
<sequence>MNDPIIIVNESECMEMFPCKHNVSINSVDMKLNGIEIYKLLKTHNMKIPEHFYQYSKFLDKKLLTTDDIEISDTCLFSSQCQHYVKIEKGQSKLMNGRDIKKLFTDNNLVVPDHFKNYELLTNHFF</sequence>
<protein>
    <submittedName>
        <fullName evidence="1">Uncharacterized protein</fullName>
    </submittedName>
</protein>
<dbReference type="EMBL" id="MK072089">
    <property type="protein sequence ID" value="AYV78677.1"/>
    <property type="molecule type" value="Genomic_DNA"/>
</dbReference>
<reference evidence="1" key="1">
    <citation type="submission" date="2018-10" db="EMBL/GenBank/DDBJ databases">
        <title>Hidden diversity of soil giant viruses.</title>
        <authorList>
            <person name="Schulz F."/>
            <person name="Alteio L."/>
            <person name="Goudeau D."/>
            <person name="Ryan E.M."/>
            <person name="Malmstrom R.R."/>
            <person name="Blanchard J."/>
            <person name="Woyke T."/>
        </authorList>
    </citation>
    <scope>NUCLEOTIDE SEQUENCE</scope>
    <source>
        <strain evidence="1">EDV1</strain>
    </source>
</reference>